<evidence type="ECO:0000256" key="2">
    <source>
        <dbReference type="ARBA" id="ARBA00022801"/>
    </source>
</evidence>
<evidence type="ECO:0000313" key="5">
    <source>
        <dbReference type="EMBL" id="CEK26913.1"/>
    </source>
</evidence>
<dbReference type="SMART" id="SM00797">
    <property type="entry name" value="AHS2"/>
    <property type="match status" value="1"/>
</dbReference>
<keyword evidence="1" id="KW-0547">Nucleotide-binding</keyword>
<dbReference type="AlphaFoldDB" id="A0A085U488"/>
<reference evidence="6 7" key="2">
    <citation type="submission" date="2018-06" db="EMBL/GenBank/DDBJ databases">
        <authorList>
            <consortium name="Pathogen Informatics"/>
            <person name="Doyle S."/>
        </authorList>
    </citation>
    <scope>NUCLEOTIDE SEQUENCE [LARGE SCALE GENOMIC DNA]</scope>
    <source>
        <strain evidence="6 7">NCTC10476</strain>
    </source>
</reference>
<accession>A0A085U488</accession>
<dbReference type="NCBIfam" id="NF045499">
    <property type="entry name" value="PxpC_5OPro"/>
    <property type="match status" value="1"/>
</dbReference>
<proteinExistence type="predicted"/>
<dbReference type="GO" id="GO:0004039">
    <property type="term" value="F:allophanate hydrolase activity"/>
    <property type="evidence" value="ECO:0007669"/>
    <property type="project" value="UniProtKB-EC"/>
</dbReference>
<protein>
    <submittedName>
        <fullName evidence="5">Allophanate hydrolase 2 subunit 2</fullName>
        <ecNumber evidence="5">3.5.1.54</ecNumber>
    </submittedName>
</protein>
<dbReference type="Gene3D" id="2.40.100.10">
    <property type="entry name" value="Cyclophilin-like"/>
    <property type="match status" value="1"/>
</dbReference>
<dbReference type="InterPro" id="IPR029000">
    <property type="entry name" value="Cyclophilin-like_dom_sf"/>
</dbReference>
<keyword evidence="3" id="KW-0067">ATP-binding</keyword>
<reference evidence="5" key="1">
    <citation type="journal article" date="2015" name="Genome Announc.">
        <title>Complete Genome Sequence of Yersinia ruckeri Strain CSF007-82, Etiologic Agent of Red Mouth Disease in Salmonid Fish.</title>
        <authorList>
            <person name="Nelson M.C."/>
            <person name="LaPatra S.E."/>
            <person name="Welch T.J."/>
            <person name="Graf J."/>
        </authorList>
    </citation>
    <scope>NUCLEOTIDE SEQUENCE</scope>
    <source>
        <strain evidence="5">CSF007-82</strain>
    </source>
</reference>
<dbReference type="eggNOG" id="COG1984">
    <property type="taxonomic scope" value="Bacteria"/>
</dbReference>
<dbReference type="STRING" id="29486.UGYR_15435"/>
<dbReference type="GO" id="GO:0005524">
    <property type="term" value="F:ATP binding"/>
    <property type="evidence" value="ECO:0007669"/>
    <property type="project" value="UniProtKB-KW"/>
</dbReference>
<dbReference type="RefSeq" id="WP_038244499.1">
    <property type="nucleotide sequence ID" value="NZ_CABIHR010000029.1"/>
</dbReference>
<dbReference type="EMBL" id="UHJG01000001">
    <property type="protein sequence ID" value="SUP99723.1"/>
    <property type="molecule type" value="Genomic_DNA"/>
</dbReference>
<dbReference type="PATRIC" id="fig|29486.44.peg.2833"/>
<feature type="domain" description="Carboxyltransferase" evidence="4">
    <location>
        <begin position="23"/>
        <end position="298"/>
    </location>
</feature>
<name>A0A085U488_YERRU</name>
<dbReference type="EMBL" id="LN681231">
    <property type="protein sequence ID" value="CEK26913.1"/>
    <property type="molecule type" value="Genomic_DNA"/>
</dbReference>
<sequence>MLKIIRAGIYTTIQDEGRPGFRRLGISQGGGLDLPALKMANMLVGNAPGDAALEITLGQFSAEFTQAGWIAVTGAGCDSKLDHQSLWTGWRYPVKAGQRIQLSVPVRGMRSYLAISGGIDVPEMLGSRSTDLKAGFGGHQGRLIKEGDELPLGKVTRLPNASVGIKQLLFGNRVRAVPGPEYHQFSASAQEAFWRSAWQLSPQSNRMGYRLTGGALARTTQREMLSHGLLPGVVQVPHNGLPIVLMADAQTTGGYPRIACVIEADLFHLAQIRLGESVHFVKSTLEDALQAKAEQQLYLQQIEFGLAAGFRPLEAK</sequence>
<dbReference type="EC" id="3.5.1.54" evidence="5"/>
<dbReference type="Proteomes" id="UP000255169">
    <property type="component" value="Unassembled WGS sequence"/>
</dbReference>
<evidence type="ECO:0000256" key="1">
    <source>
        <dbReference type="ARBA" id="ARBA00022741"/>
    </source>
</evidence>
<evidence type="ECO:0000313" key="6">
    <source>
        <dbReference type="EMBL" id="SUP99723.1"/>
    </source>
</evidence>
<organism evidence="5">
    <name type="scientific">Yersinia ruckeri</name>
    <dbReference type="NCBI Taxonomy" id="29486"/>
    <lineage>
        <taxon>Bacteria</taxon>
        <taxon>Pseudomonadati</taxon>
        <taxon>Pseudomonadota</taxon>
        <taxon>Gammaproteobacteria</taxon>
        <taxon>Enterobacterales</taxon>
        <taxon>Yersiniaceae</taxon>
        <taxon>Yersinia</taxon>
    </lineage>
</organism>
<gene>
    <name evidence="5" type="ORF">CSF007_5760</name>
    <name evidence="6" type="ORF">NCTC10476_00967</name>
</gene>
<keyword evidence="7" id="KW-1185">Reference proteome</keyword>
<evidence type="ECO:0000256" key="3">
    <source>
        <dbReference type="ARBA" id="ARBA00022840"/>
    </source>
</evidence>
<dbReference type="OrthoDB" id="9768696at2"/>
<dbReference type="InterPro" id="IPR003778">
    <property type="entry name" value="CT_A_B"/>
</dbReference>
<dbReference type="NCBIfam" id="TIGR00724">
    <property type="entry name" value="urea_amlyse_rel"/>
    <property type="match status" value="1"/>
</dbReference>
<dbReference type="PANTHER" id="PTHR43309">
    <property type="entry name" value="5-OXOPROLINASE SUBUNIT C"/>
    <property type="match status" value="1"/>
</dbReference>
<evidence type="ECO:0000259" key="4">
    <source>
        <dbReference type="SMART" id="SM00797"/>
    </source>
</evidence>
<dbReference type="PANTHER" id="PTHR43309:SF3">
    <property type="entry name" value="5-OXOPROLINASE SUBUNIT C"/>
    <property type="match status" value="1"/>
</dbReference>
<keyword evidence="2 5" id="KW-0378">Hydrolase</keyword>
<dbReference type="Pfam" id="PF02626">
    <property type="entry name" value="CT_A_B"/>
    <property type="match status" value="1"/>
</dbReference>
<evidence type="ECO:0000313" key="7">
    <source>
        <dbReference type="Proteomes" id="UP000255169"/>
    </source>
</evidence>
<dbReference type="SUPFAM" id="SSF50891">
    <property type="entry name" value="Cyclophilin-like"/>
    <property type="match status" value="1"/>
</dbReference>
<dbReference type="InterPro" id="IPR052708">
    <property type="entry name" value="PxpC"/>
</dbReference>
<dbReference type="GeneID" id="66878881"/>
<dbReference type="InterPro" id="IPR053526">
    <property type="entry name" value="5-oxoprolinase_subunit"/>
</dbReference>